<dbReference type="InterPro" id="IPR019734">
    <property type="entry name" value="TPR_rpt"/>
</dbReference>
<feature type="coiled-coil region" evidence="2">
    <location>
        <begin position="690"/>
        <end position="745"/>
    </location>
</feature>
<feature type="compositionally biased region" description="Polar residues" evidence="3">
    <location>
        <begin position="263"/>
        <end position="275"/>
    </location>
</feature>
<dbReference type="VEuPathDB" id="VectorBase:HLOH_061902"/>
<dbReference type="OrthoDB" id="6498784at2759"/>
<gene>
    <name evidence="4" type="ORF">HPB48_014536</name>
</gene>
<dbReference type="EMBL" id="JABSTR010000010">
    <property type="protein sequence ID" value="KAH9380369.1"/>
    <property type="molecule type" value="Genomic_DNA"/>
</dbReference>
<protein>
    <recommendedName>
        <fullName evidence="6">Zinc-finger domain-containing protein</fullName>
    </recommendedName>
</protein>
<feature type="region of interest" description="Disordered" evidence="3">
    <location>
        <begin position="491"/>
        <end position="517"/>
    </location>
</feature>
<sequence length="1859" mass="206352">MCRRLAAGKCDPCNNNGRASLRANYVADAVLIIFVASICRKTSSWRARRHNEVSNDTMASSEMTCELEEGEISDDAEELGDYDARTAREPRPPAKPFGIVVESSQHTHKPRHRAKNSAPPPSRYYKKPLVTFNGPNGSHYDRNGQGHPWSASNGVVRPSLRSAVMFRGPPPSPVRGGSSLQSYVVRDSRTSAADDRNNRRTTSHLDHYSWFRRSSSGGGGSTRDSEKLSSHGRFPPPLPSSQRSRPERSSSPKTPHSSSTRKNQSQPKFLQNSVSNEPSYEDLLAQYRSIQNQLEDLNKHDVDLVELRRRALESIKSTKAPPVVQEEKPADDAENASVLPFEVLPSDLLEADRPIQEVQEKQQLKKGQKHPCYDRELTQQMRRKDRAYHKWKRHPCYDNWEAFKALKREYTRMLKRKRTAYAQETSQAEALEAAAAAPAVDGAEVAVPEGTAVPAAVVSDGVESSCDSVLLPLDSIPLPNLQSEDNYEPVEMEVDSDDGTHPPTLEVAGTSDDEDEEALRAQLLQAVLQKRHKPRTSSESQQQQQLHQHQQQSAQQQQQQQRANHRTPLSPLDNASALTGVPAAPTAVAAPAPLGSTPVSVMKLSQAQQLEYRRLKAEIARRELRSIVGATSEAQQQQILRARRLKQQASAKRSLEALENTLHTERKALSLEGKRMNTLRAEVLTKKSAVRGTQVRIQRLREQLATLERLVAGHATGIRKANVQLQTLQTAVDKRKGHIAELENQCRIHGKILYGAKYQLPETADALASGSSPGAPKRKISISSLQQVQKRPRITGPDSTDGAATAQTRRTDAAFLAEKIRLQKLEAEMRLRLQELKQGSLSVPSAPTPPPLQSSATTAPETVTTAPASPSAGSVSTATKAVSRKVVVSTGGKDVAAVAAKAVDVGSGTVTSAPTVTVTITVGNDATEEPPSEQPPPTEASEEPTLGSHHRAAMEAMFLDHCTKQLRARCSEVALLPSSEFVLPQKDEMTRLELCLLRHRRDDGVALRGPPQRCVDVSVPYVSPLLHLRGYRLHPNFLKQEGQSLDSTSYSHRMHSRIHLCRYELGGSCYDARCNRQHEKDYKCTPDEVLMDLALYSPTLLKISPSDSPQQWKQKAEIYVANMKRKHQGLDTEALCRLIVTDVNRSLNKAAPYYTAVQRRGWFPQQSQNSSRALKALEALEKPAALTTEKDWQSLLQQQRVDTDDPELIDLDPEVRYFDSAHLGTTALEALVSEQPHNVGLWLRLAYRHLHGRKKDDPEARLDQALNVFSQALENNRSSPEVWRHYLGWYAAHPQCQDLDYLCRKALDYCNHNAVWWKCAVLVDSLSSKCQLCQQQLYNLTQGVSGGKQPDSHCILEVILYWARICATAGNMPLAFLILKTSCKSAIEFEYFVDAREAEELLDTTTRDILQCANMLLSPDDLCFLWLCYLHFAEFRSLPMGLFCVERGSVGRLCSTDCFEIPWGDRQTLTQSLDTLVCAFHEGMDELGGPEKCVPLFASHLHLLASHAEVADAVLLCNTALEENPSWSDGWLQLVALHLKSGDFEEACNALQRGLSQLPTDARLVFKAASGKFGMSDIVLRQLLDNFVVHHFHVDEDNPLRGERDGAKDELVKLSGASSSDVSELYETLVTAATTTFDVQLAWWWYLNYRLDGAIRRESGAAAALSALVERCLESTPSRRPLPTEPRKTWDDHGFANHVLDLLAAHMTSPRDAADLLRSYLGGDRAKPNSALVQRVVELYLEADDRDTAETVLRQPWSRASSHSGSGNCEASPPSPLHSSDPDSAGKPSALIDSVDNVVNHDFLIYELTQGHEEHARKVVESASKYQVPGTQEILDSFLAKELTEEEALNRLGVFLLPP</sequence>
<proteinExistence type="predicted"/>
<dbReference type="Proteomes" id="UP000821853">
    <property type="component" value="Chromosome 8"/>
</dbReference>
<organism evidence="4 5">
    <name type="scientific">Haemaphysalis longicornis</name>
    <name type="common">Bush tick</name>
    <dbReference type="NCBI Taxonomy" id="44386"/>
    <lineage>
        <taxon>Eukaryota</taxon>
        <taxon>Metazoa</taxon>
        <taxon>Ecdysozoa</taxon>
        <taxon>Arthropoda</taxon>
        <taxon>Chelicerata</taxon>
        <taxon>Arachnida</taxon>
        <taxon>Acari</taxon>
        <taxon>Parasitiformes</taxon>
        <taxon>Ixodida</taxon>
        <taxon>Ixodoidea</taxon>
        <taxon>Ixodidae</taxon>
        <taxon>Haemaphysalinae</taxon>
        <taxon>Haemaphysalis</taxon>
    </lineage>
</organism>
<feature type="region of interest" description="Disordered" evidence="3">
    <location>
        <begin position="1756"/>
        <end position="1790"/>
    </location>
</feature>
<feature type="compositionally biased region" description="Basic and acidic residues" evidence="3">
    <location>
        <begin position="186"/>
        <end position="209"/>
    </location>
</feature>
<feature type="compositionally biased region" description="Low complexity" evidence="3">
    <location>
        <begin position="854"/>
        <end position="879"/>
    </location>
</feature>
<comment type="caution">
    <text evidence="4">The sequence shown here is derived from an EMBL/GenBank/DDBJ whole genome shotgun (WGS) entry which is preliminary data.</text>
</comment>
<keyword evidence="1" id="KW-0802">TPR repeat</keyword>
<dbReference type="Gene3D" id="1.25.40.10">
    <property type="entry name" value="Tetratricopeptide repeat domain"/>
    <property type="match status" value="2"/>
</dbReference>
<feature type="region of interest" description="Disordered" evidence="3">
    <location>
        <begin position="923"/>
        <end position="946"/>
    </location>
</feature>
<dbReference type="SUPFAM" id="SSF48452">
    <property type="entry name" value="TPR-like"/>
    <property type="match status" value="1"/>
</dbReference>
<feature type="region of interest" description="Disordered" evidence="3">
    <location>
        <begin position="529"/>
        <end position="578"/>
    </location>
</feature>
<feature type="compositionally biased region" description="Basic residues" evidence="3">
    <location>
        <begin position="106"/>
        <end position="115"/>
    </location>
</feature>
<dbReference type="InterPro" id="IPR039278">
    <property type="entry name" value="Red1"/>
</dbReference>
<accession>A0A9J6GZZ2</accession>
<feature type="coiled-coil region" evidence="2">
    <location>
        <begin position="280"/>
        <end position="310"/>
    </location>
</feature>
<dbReference type="InterPro" id="IPR011990">
    <property type="entry name" value="TPR-like_helical_dom_sf"/>
</dbReference>
<feature type="compositionally biased region" description="Low complexity" evidence="3">
    <location>
        <begin position="251"/>
        <end position="262"/>
    </location>
</feature>
<dbReference type="GO" id="GO:0005634">
    <property type="term" value="C:nucleus"/>
    <property type="evidence" value="ECO:0007669"/>
    <property type="project" value="TreeGrafter"/>
</dbReference>
<reference evidence="4 5" key="1">
    <citation type="journal article" date="2020" name="Cell">
        <title>Large-Scale Comparative Analyses of Tick Genomes Elucidate Their Genetic Diversity and Vector Capacities.</title>
        <authorList>
            <consortium name="Tick Genome and Microbiome Consortium (TIGMIC)"/>
            <person name="Jia N."/>
            <person name="Wang J."/>
            <person name="Shi W."/>
            <person name="Du L."/>
            <person name="Sun Y."/>
            <person name="Zhan W."/>
            <person name="Jiang J.F."/>
            <person name="Wang Q."/>
            <person name="Zhang B."/>
            <person name="Ji P."/>
            <person name="Bell-Sakyi L."/>
            <person name="Cui X.M."/>
            <person name="Yuan T.T."/>
            <person name="Jiang B.G."/>
            <person name="Yang W.F."/>
            <person name="Lam T.T."/>
            <person name="Chang Q.C."/>
            <person name="Ding S.J."/>
            <person name="Wang X.J."/>
            <person name="Zhu J.G."/>
            <person name="Ruan X.D."/>
            <person name="Zhao L."/>
            <person name="Wei J.T."/>
            <person name="Ye R.Z."/>
            <person name="Que T.C."/>
            <person name="Du C.H."/>
            <person name="Zhou Y.H."/>
            <person name="Cheng J.X."/>
            <person name="Dai P.F."/>
            <person name="Guo W.B."/>
            <person name="Han X.H."/>
            <person name="Huang E.J."/>
            <person name="Li L.F."/>
            <person name="Wei W."/>
            <person name="Gao Y.C."/>
            <person name="Liu J.Z."/>
            <person name="Shao H.Z."/>
            <person name="Wang X."/>
            <person name="Wang C.C."/>
            <person name="Yang T.C."/>
            <person name="Huo Q.B."/>
            <person name="Li W."/>
            <person name="Chen H.Y."/>
            <person name="Chen S.E."/>
            <person name="Zhou L.G."/>
            <person name="Ni X.B."/>
            <person name="Tian J.H."/>
            <person name="Sheng Y."/>
            <person name="Liu T."/>
            <person name="Pan Y.S."/>
            <person name="Xia L.Y."/>
            <person name="Li J."/>
            <person name="Zhao F."/>
            <person name="Cao W.C."/>
        </authorList>
    </citation>
    <scope>NUCLEOTIDE SEQUENCE [LARGE SCALE GENOMIC DNA]</scope>
    <source>
        <strain evidence="4">HaeL-2018</strain>
    </source>
</reference>
<evidence type="ECO:0000256" key="2">
    <source>
        <dbReference type="SAM" id="Coils"/>
    </source>
</evidence>
<feature type="compositionally biased region" description="Low complexity" evidence="3">
    <location>
        <begin position="540"/>
        <end position="561"/>
    </location>
</feature>
<feature type="repeat" description="TPR" evidence="1">
    <location>
        <begin position="1528"/>
        <end position="1561"/>
    </location>
</feature>
<dbReference type="GO" id="GO:0000178">
    <property type="term" value="C:exosome (RNase complex)"/>
    <property type="evidence" value="ECO:0007669"/>
    <property type="project" value="TreeGrafter"/>
</dbReference>
<evidence type="ECO:0000256" key="3">
    <source>
        <dbReference type="SAM" id="MobiDB-lite"/>
    </source>
</evidence>
<keyword evidence="5" id="KW-1185">Reference proteome</keyword>
<evidence type="ECO:0000313" key="4">
    <source>
        <dbReference type="EMBL" id="KAH9380369.1"/>
    </source>
</evidence>
<dbReference type="PROSITE" id="PS50005">
    <property type="entry name" value="TPR"/>
    <property type="match status" value="1"/>
</dbReference>
<feature type="region of interest" description="Disordered" evidence="3">
    <location>
        <begin position="840"/>
        <end position="881"/>
    </location>
</feature>
<name>A0A9J6GZZ2_HAELO</name>
<dbReference type="PANTHER" id="PTHR21563:SF3">
    <property type="entry name" value="ZINC FINGER C3H1 DOMAIN-CONTAINING PROTEIN"/>
    <property type="match status" value="1"/>
</dbReference>
<evidence type="ECO:0000256" key="1">
    <source>
        <dbReference type="PROSITE-ProRule" id="PRU00339"/>
    </source>
</evidence>
<feature type="region of interest" description="Disordered" evidence="3">
    <location>
        <begin position="766"/>
        <end position="810"/>
    </location>
</feature>
<feature type="compositionally biased region" description="Polar residues" evidence="3">
    <location>
        <begin position="1758"/>
        <end position="1769"/>
    </location>
</feature>
<feature type="region of interest" description="Disordered" evidence="3">
    <location>
        <begin position="103"/>
        <end position="275"/>
    </location>
</feature>
<evidence type="ECO:0008006" key="6">
    <source>
        <dbReference type="Google" id="ProtNLM"/>
    </source>
</evidence>
<dbReference type="PANTHER" id="PTHR21563">
    <property type="entry name" value="ZINC FINGER C3H1 DOMAIN-CONTAINING PROTEIN"/>
    <property type="match status" value="1"/>
</dbReference>
<evidence type="ECO:0000313" key="5">
    <source>
        <dbReference type="Proteomes" id="UP000821853"/>
    </source>
</evidence>
<keyword evidence="2" id="KW-0175">Coiled coil</keyword>